<dbReference type="Proteomes" id="UP001162164">
    <property type="component" value="Unassembled WGS sequence"/>
</dbReference>
<comment type="caution">
    <text evidence="1">The sequence shown here is derived from an EMBL/GenBank/DDBJ whole genome shotgun (WGS) entry which is preliminary data.</text>
</comment>
<name>A0ABQ9IZL6_9CUCU</name>
<protein>
    <submittedName>
        <fullName evidence="1">Uncharacterized protein</fullName>
    </submittedName>
</protein>
<evidence type="ECO:0000313" key="1">
    <source>
        <dbReference type="EMBL" id="KAJ8969822.1"/>
    </source>
</evidence>
<dbReference type="EMBL" id="JAPWTJ010001719">
    <property type="protein sequence ID" value="KAJ8969822.1"/>
    <property type="molecule type" value="Genomic_DNA"/>
</dbReference>
<organism evidence="1 2">
    <name type="scientific">Molorchus minor</name>
    <dbReference type="NCBI Taxonomy" id="1323400"/>
    <lineage>
        <taxon>Eukaryota</taxon>
        <taxon>Metazoa</taxon>
        <taxon>Ecdysozoa</taxon>
        <taxon>Arthropoda</taxon>
        <taxon>Hexapoda</taxon>
        <taxon>Insecta</taxon>
        <taxon>Pterygota</taxon>
        <taxon>Neoptera</taxon>
        <taxon>Endopterygota</taxon>
        <taxon>Coleoptera</taxon>
        <taxon>Polyphaga</taxon>
        <taxon>Cucujiformia</taxon>
        <taxon>Chrysomeloidea</taxon>
        <taxon>Cerambycidae</taxon>
        <taxon>Lamiinae</taxon>
        <taxon>Monochamini</taxon>
        <taxon>Molorchus</taxon>
    </lineage>
</organism>
<keyword evidence="2" id="KW-1185">Reference proteome</keyword>
<sequence length="105" mass="11917">MEMLSIHRPQCQHNIGPATRDHLYRLPPVASVMDSYSRPSSADANFRNQQRVNIYSTRPSSVEELNDNYELGQFTNLDYPYNSPCHNYSGTQNYNSTGLDNGCIA</sequence>
<reference evidence="1" key="1">
    <citation type="journal article" date="2023" name="Insect Mol. Biol.">
        <title>Genome sequencing provides insights into the evolution of gene families encoding plant cell wall-degrading enzymes in longhorned beetles.</title>
        <authorList>
            <person name="Shin N.R."/>
            <person name="Okamura Y."/>
            <person name="Kirsch R."/>
            <person name="Pauchet Y."/>
        </authorList>
    </citation>
    <scope>NUCLEOTIDE SEQUENCE</scope>
    <source>
        <strain evidence="1">MMC_N1</strain>
    </source>
</reference>
<gene>
    <name evidence="1" type="ORF">NQ317_000105</name>
</gene>
<accession>A0ABQ9IZL6</accession>
<proteinExistence type="predicted"/>
<evidence type="ECO:0000313" key="2">
    <source>
        <dbReference type="Proteomes" id="UP001162164"/>
    </source>
</evidence>